<feature type="region of interest" description="Disordered" evidence="1">
    <location>
        <begin position="109"/>
        <end position="133"/>
    </location>
</feature>
<organism evidence="2">
    <name type="scientific">Tetraselmis sp. GSL018</name>
    <dbReference type="NCBI Taxonomy" id="582737"/>
    <lineage>
        <taxon>Eukaryota</taxon>
        <taxon>Viridiplantae</taxon>
        <taxon>Chlorophyta</taxon>
        <taxon>core chlorophytes</taxon>
        <taxon>Chlorodendrophyceae</taxon>
        <taxon>Chlorodendrales</taxon>
        <taxon>Chlorodendraceae</taxon>
        <taxon>Tetraselmis</taxon>
    </lineage>
</organism>
<feature type="compositionally biased region" description="Low complexity" evidence="1">
    <location>
        <begin position="113"/>
        <end position="132"/>
    </location>
</feature>
<gene>
    <name evidence="2" type="ORF">TSPGSL018_10499</name>
</gene>
<reference evidence="2" key="1">
    <citation type="submission" date="2014-05" db="EMBL/GenBank/DDBJ databases">
        <title>The transcriptome of the halophilic microalga Tetraselmis sp. GSL018 isolated from the Great Salt Lake, Utah.</title>
        <authorList>
            <person name="Jinkerson R.E."/>
            <person name="D'Adamo S."/>
            <person name="Posewitz M.C."/>
        </authorList>
    </citation>
    <scope>NUCLEOTIDE SEQUENCE</scope>
    <source>
        <strain evidence="2">GSL018</strain>
    </source>
</reference>
<evidence type="ECO:0000256" key="1">
    <source>
        <dbReference type="SAM" id="MobiDB-lite"/>
    </source>
</evidence>
<protein>
    <submittedName>
        <fullName evidence="2">Uncharacterized protein</fullName>
    </submittedName>
</protein>
<dbReference type="EMBL" id="GBEZ01018784">
    <property type="protein sequence ID" value="JAC67693.1"/>
    <property type="molecule type" value="Transcribed_RNA"/>
</dbReference>
<proteinExistence type="predicted"/>
<evidence type="ECO:0000313" key="2">
    <source>
        <dbReference type="EMBL" id="JAC67693.1"/>
    </source>
</evidence>
<name>A0A061R6U1_9CHLO</name>
<accession>A0A061R6U1</accession>
<dbReference type="AlphaFoldDB" id="A0A061R6U1"/>
<sequence>MMLNSTAREVAVTEAVGEMLFNLSYINDTQTANISNPIVNGTFVVGIYYPSEEFRSAYRGKVAEVVNTDESDITVSAVLVIDVPRISDNLYVVHTVNLQEGRCFLCDDRDPTSSETDSQSSSPSTKSSSESSVVDFLDPEINDQLYDCSRTGSVVFEGYTYGVRVTQIDIAMPCEKCGQFLDTCPQHPTQLAAYEENLAVRSTFVGTAIVEASKSRGGEVIFNKFDVPNRKVFFEDEGRRAFSTEFEIETVRFGVTEVILPVLDIRRDSST</sequence>